<dbReference type="InterPro" id="IPR050204">
    <property type="entry name" value="AraC_XylS_family_regulators"/>
</dbReference>
<dbReference type="InterPro" id="IPR035418">
    <property type="entry name" value="AraC-bd_2"/>
</dbReference>
<dbReference type="SUPFAM" id="SSF46689">
    <property type="entry name" value="Homeodomain-like"/>
    <property type="match status" value="1"/>
</dbReference>
<dbReference type="EMBL" id="WKJJ01000001">
    <property type="protein sequence ID" value="MRV70446.1"/>
    <property type="molecule type" value="Genomic_DNA"/>
</dbReference>
<gene>
    <name evidence="6" type="ORF">GJ700_01750</name>
</gene>
<evidence type="ECO:0000256" key="3">
    <source>
        <dbReference type="ARBA" id="ARBA00023163"/>
    </source>
</evidence>
<comment type="caution">
    <text evidence="6">The sequence shown here is derived from an EMBL/GenBank/DDBJ whole genome shotgun (WGS) entry which is preliminary data.</text>
</comment>
<dbReference type="InterPro" id="IPR009057">
    <property type="entry name" value="Homeodomain-like_sf"/>
</dbReference>
<proteinExistence type="predicted"/>
<dbReference type="GO" id="GO:0003700">
    <property type="term" value="F:DNA-binding transcription factor activity"/>
    <property type="evidence" value="ECO:0007669"/>
    <property type="project" value="InterPro"/>
</dbReference>
<dbReference type="PANTHER" id="PTHR46796:SF6">
    <property type="entry name" value="ARAC SUBFAMILY"/>
    <property type="match status" value="1"/>
</dbReference>
<evidence type="ECO:0000259" key="5">
    <source>
        <dbReference type="PROSITE" id="PS01124"/>
    </source>
</evidence>
<accession>A0A7X2II37</accession>
<keyword evidence="7" id="KW-1185">Reference proteome</keyword>
<keyword evidence="1" id="KW-0805">Transcription regulation</keyword>
<dbReference type="PRINTS" id="PR00032">
    <property type="entry name" value="HTHARAC"/>
</dbReference>
<reference evidence="6 7" key="1">
    <citation type="submission" date="2019-11" db="EMBL/GenBank/DDBJ databases">
        <title>Novel species isolated from a subtropical stream in China.</title>
        <authorList>
            <person name="Lu H."/>
        </authorList>
    </citation>
    <scope>NUCLEOTIDE SEQUENCE [LARGE SCALE GENOMIC DNA]</scope>
    <source>
        <strain evidence="6 7">FT92W</strain>
    </source>
</reference>
<dbReference type="Proteomes" id="UP000446768">
    <property type="component" value="Unassembled WGS sequence"/>
</dbReference>
<name>A0A7X2II37_9BURK</name>
<dbReference type="Pfam" id="PF12833">
    <property type="entry name" value="HTH_18"/>
    <property type="match status" value="1"/>
</dbReference>
<feature type="region of interest" description="Disordered" evidence="4">
    <location>
        <begin position="1"/>
        <end position="31"/>
    </location>
</feature>
<dbReference type="Pfam" id="PF14525">
    <property type="entry name" value="AraC_binding_2"/>
    <property type="match status" value="1"/>
</dbReference>
<evidence type="ECO:0000256" key="4">
    <source>
        <dbReference type="SAM" id="MobiDB-lite"/>
    </source>
</evidence>
<feature type="domain" description="HTH araC/xylS-type" evidence="5">
    <location>
        <begin position="232"/>
        <end position="333"/>
    </location>
</feature>
<dbReference type="AlphaFoldDB" id="A0A7X2II37"/>
<dbReference type="InterPro" id="IPR018060">
    <property type="entry name" value="HTH_AraC"/>
</dbReference>
<keyword evidence="2" id="KW-0238">DNA-binding</keyword>
<dbReference type="GO" id="GO:0043565">
    <property type="term" value="F:sequence-specific DNA binding"/>
    <property type="evidence" value="ECO:0007669"/>
    <property type="project" value="InterPro"/>
</dbReference>
<dbReference type="SMART" id="SM00342">
    <property type="entry name" value="HTH_ARAC"/>
    <property type="match status" value="1"/>
</dbReference>
<evidence type="ECO:0000313" key="7">
    <source>
        <dbReference type="Proteomes" id="UP000446768"/>
    </source>
</evidence>
<protein>
    <submittedName>
        <fullName evidence="6">Helix-turn-helix domain-containing protein</fullName>
    </submittedName>
</protein>
<dbReference type="PANTHER" id="PTHR46796">
    <property type="entry name" value="HTH-TYPE TRANSCRIPTIONAL ACTIVATOR RHAS-RELATED"/>
    <property type="match status" value="1"/>
</dbReference>
<keyword evidence="3" id="KW-0804">Transcription</keyword>
<evidence type="ECO:0000313" key="6">
    <source>
        <dbReference type="EMBL" id="MRV70446.1"/>
    </source>
</evidence>
<dbReference type="Gene3D" id="1.10.10.60">
    <property type="entry name" value="Homeodomain-like"/>
    <property type="match status" value="1"/>
</dbReference>
<organism evidence="6 7">
    <name type="scientific">Pseudoduganella rivuli</name>
    <dbReference type="NCBI Taxonomy" id="2666085"/>
    <lineage>
        <taxon>Bacteria</taxon>
        <taxon>Pseudomonadati</taxon>
        <taxon>Pseudomonadota</taxon>
        <taxon>Betaproteobacteria</taxon>
        <taxon>Burkholderiales</taxon>
        <taxon>Oxalobacteraceae</taxon>
        <taxon>Telluria group</taxon>
        <taxon>Pseudoduganella</taxon>
    </lineage>
</organism>
<sequence>MADGSSPEPAITRDTPGGDMIETETFSTDGAPHERRARMFQEKMDALFSMDLAVQTTNQQPLRTSMSAYSSNRLHFAALRFSPHSTSYVRKPPQQASRLLVTLQKEGIATVAQEGRESRVTAGDIFVLDPTRPFHIETGDIRTHSVYLPRDRMRQLVPNIDDLTAMTIPGYGGPGAMFRAVMDELFDMVPQLTDDTADRIADLIPSVLATALTALDRSDTMMQSRLRQFHRERVSQYIQDHLSDPALDVNMIATATNLSARYLYQLFDDETVTLMKSVWNRRLENCRRELGSAALRSRTIGEIAYSWGFSDVAHFSRAFRERYQVSPREFRKQSQAPDA</sequence>
<dbReference type="PROSITE" id="PS01124">
    <property type="entry name" value="HTH_ARAC_FAMILY_2"/>
    <property type="match status" value="1"/>
</dbReference>
<dbReference type="InterPro" id="IPR020449">
    <property type="entry name" value="Tscrpt_reg_AraC-type_HTH"/>
</dbReference>
<evidence type="ECO:0000256" key="2">
    <source>
        <dbReference type="ARBA" id="ARBA00023125"/>
    </source>
</evidence>
<evidence type="ECO:0000256" key="1">
    <source>
        <dbReference type="ARBA" id="ARBA00023015"/>
    </source>
</evidence>